<feature type="coiled-coil region" evidence="5">
    <location>
        <begin position="3"/>
        <end position="40"/>
    </location>
</feature>
<dbReference type="PANTHER" id="PTHR45931:SF23">
    <property type="entry name" value="OS12G0134500 PROTEIN"/>
    <property type="match status" value="1"/>
</dbReference>
<evidence type="ECO:0008006" key="10">
    <source>
        <dbReference type="Google" id="ProtNLM"/>
    </source>
</evidence>
<name>A0A2S3H5W4_9POAL</name>
<evidence type="ECO:0000256" key="5">
    <source>
        <dbReference type="SAM" id="Coils"/>
    </source>
</evidence>
<dbReference type="PROSITE" id="PS50089">
    <property type="entry name" value="ZF_RING_2"/>
    <property type="match status" value="1"/>
</dbReference>
<sequence length="292" mass="32482">MDDAEIRRERDALQSRIEELSEAQRRLMEIEEAAARIHDIHYFAQPPVVAGDDDQPACAGGAVSSVVNAGSLPRRRRDPVAVTSGDRQDPDDLYPLLPFDEPAEEHDATPQLVALEEPEDEYRPLRRYYWDGEEHHHAVHNQAAVHATSAGQQPTPREAAGSGDHSGHLLLPDTELYYDVVQNGGEATPVRFSDGGFGGVPASAAAIAGLKKQRYDDGPPGADDDMCVICMRGYKKGKRLYVMPCAYKHRFHRKCLKKWLSRSHLCPLCRHALPTEDQAAHRNAVWLLNNVN</sequence>
<feature type="region of interest" description="Disordered" evidence="6">
    <location>
        <begin position="144"/>
        <end position="165"/>
    </location>
</feature>
<dbReference type="AlphaFoldDB" id="A0A2S3H5W4"/>
<dbReference type="PANTHER" id="PTHR45931">
    <property type="entry name" value="SI:CH211-59O9.10"/>
    <property type="match status" value="1"/>
</dbReference>
<accession>A0A2S3H5W4</accession>
<gene>
    <name evidence="9" type="ORF">PAHAL_3G026600</name>
</gene>
<evidence type="ECO:0000313" key="9">
    <source>
        <dbReference type="EMBL" id="PAN16019.1"/>
    </source>
</evidence>
<evidence type="ECO:0000256" key="6">
    <source>
        <dbReference type="SAM" id="MobiDB-lite"/>
    </source>
</evidence>
<protein>
    <recommendedName>
        <fullName evidence="10">RING-type domain-containing protein</fullName>
    </recommendedName>
</protein>
<proteinExistence type="predicted"/>
<feature type="domain" description="GED" evidence="8">
    <location>
        <begin position="1"/>
        <end position="35"/>
    </location>
</feature>
<evidence type="ECO:0000256" key="4">
    <source>
        <dbReference type="PROSITE-ProRule" id="PRU00175"/>
    </source>
</evidence>
<evidence type="ECO:0000256" key="2">
    <source>
        <dbReference type="ARBA" id="ARBA00022771"/>
    </source>
</evidence>
<reference evidence="9" key="1">
    <citation type="submission" date="2018-04" db="EMBL/GenBank/DDBJ databases">
        <title>WGS assembly of Panicum hallii.</title>
        <authorList>
            <person name="Lovell J."/>
            <person name="Jenkins J."/>
            <person name="Lowry D."/>
            <person name="Mamidi S."/>
            <person name="Sreedasyam A."/>
            <person name="Weng X."/>
            <person name="Barry K."/>
            <person name="Bonette J."/>
            <person name="Campitelli B."/>
            <person name="Daum C."/>
            <person name="Gordon S."/>
            <person name="Gould B."/>
            <person name="Lipzen A."/>
            <person name="Macqueen A."/>
            <person name="Palacio-Mejia J."/>
            <person name="Plott C."/>
            <person name="Shakirov E."/>
            <person name="Shu S."/>
            <person name="Yoshinaga Y."/>
            <person name="Zane M."/>
            <person name="Rokhsar D."/>
            <person name="Grimwood J."/>
            <person name="Schmutz J."/>
            <person name="Juenger T."/>
        </authorList>
    </citation>
    <scope>NUCLEOTIDE SEQUENCE [LARGE SCALE GENOMIC DNA]</scope>
    <source>
        <strain evidence="9">FIL2</strain>
    </source>
</reference>
<keyword evidence="5" id="KW-0175">Coiled coil</keyword>
<dbReference type="GO" id="GO:0061630">
    <property type="term" value="F:ubiquitin protein ligase activity"/>
    <property type="evidence" value="ECO:0007669"/>
    <property type="project" value="TreeGrafter"/>
</dbReference>
<feature type="region of interest" description="Disordered" evidence="6">
    <location>
        <begin position="69"/>
        <end position="110"/>
    </location>
</feature>
<dbReference type="GO" id="GO:0006511">
    <property type="term" value="P:ubiquitin-dependent protein catabolic process"/>
    <property type="evidence" value="ECO:0007669"/>
    <property type="project" value="TreeGrafter"/>
</dbReference>
<organism evidence="9">
    <name type="scientific">Panicum hallii</name>
    <dbReference type="NCBI Taxonomy" id="206008"/>
    <lineage>
        <taxon>Eukaryota</taxon>
        <taxon>Viridiplantae</taxon>
        <taxon>Streptophyta</taxon>
        <taxon>Embryophyta</taxon>
        <taxon>Tracheophyta</taxon>
        <taxon>Spermatophyta</taxon>
        <taxon>Magnoliopsida</taxon>
        <taxon>Liliopsida</taxon>
        <taxon>Poales</taxon>
        <taxon>Poaceae</taxon>
        <taxon>PACMAD clade</taxon>
        <taxon>Panicoideae</taxon>
        <taxon>Panicodae</taxon>
        <taxon>Paniceae</taxon>
        <taxon>Panicinae</taxon>
        <taxon>Panicum</taxon>
        <taxon>Panicum sect. Panicum</taxon>
    </lineage>
</organism>
<dbReference type="EMBL" id="CM008048">
    <property type="protein sequence ID" value="PAN16019.1"/>
    <property type="molecule type" value="Genomic_DNA"/>
</dbReference>
<evidence type="ECO:0000256" key="3">
    <source>
        <dbReference type="ARBA" id="ARBA00022833"/>
    </source>
</evidence>
<dbReference type="GO" id="GO:0008270">
    <property type="term" value="F:zinc ion binding"/>
    <property type="evidence" value="ECO:0007669"/>
    <property type="project" value="UniProtKB-KW"/>
</dbReference>
<dbReference type="InterPro" id="IPR013083">
    <property type="entry name" value="Znf_RING/FYVE/PHD"/>
</dbReference>
<keyword evidence="1" id="KW-0479">Metal-binding</keyword>
<dbReference type="GO" id="GO:0005634">
    <property type="term" value="C:nucleus"/>
    <property type="evidence" value="ECO:0007669"/>
    <property type="project" value="TreeGrafter"/>
</dbReference>
<dbReference type="SMART" id="SM00184">
    <property type="entry name" value="RING"/>
    <property type="match status" value="1"/>
</dbReference>
<dbReference type="Gene3D" id="3.30.40.10">
    <property type="entry name" value="Zinc/RING finger domain, C3HC4 (zinc finger)"/>
    <property type="match status" value="1"/>
</dbReference>
<evidence type="ECO:0000256" key="1">
    <source>
        <dbReference type="ARBA" id="ARBA00022723"/>
    </source>
</evidence>
<dbReference type="Pfam" id="PF13639">
    <property type="entry name" value="zf-RING_2"/>
    <property type="match status" value="1"/>
</dbReference>
<evidence type="ECO:0000259" key="8">
    <source>
        <dbReference type="PROSITE" id="PS51388"/>
    </source>
</evidence>
<evidence type="ECO:0000259" key="7">
    <source>
        <dbReference type="PROSITE" id="PS50089"/>
    </source>
</evidence>
<dbReference type="InterPro" id="IPR020850">
    <property type="entry name" value="GED_dom"/>
</dbReference>
<dbReference type="InterPro" id="IPR001841">
    <property type="entry name" value="Znf_RING"/>
</dbReference>
<dbReference type="Proteomes" id="UP000243499">
    <property type="component" value="Chromosome 3"/>
</dbReference>
<keyword evidence="2 4" id="KW-0863">Zinc-finger</keyword>
<dbReference type="Gramene" id="PAN16019">
    <property type="protein sequence ID" value="PAN16019"/>
    <property type="gene ID" value="PAHAL_3G026600"/>
</dbReference>
<dbReference type="SUPFAM" id="SSF57850">
    <property type="entry name" value="RING/U-box"/>
    <property type="match status" value="1"/>
</dbReference>
<feature type="domain" description="RING-type" evidence="7">
    <location>
        <begin position="227"/>
        <end position="270"/>
    </location>
</feature>
<dbReference type="InterPro" id="IPR051834">
    <property type="entry name" value="RING_finger_E3_ligase"/>
</dbReference>
<keyword evidence="3" id="KW-0862">Zinc</keyword>
<dbReference type="PROSITE" id="PS51388">
    <property type="entry name" value="GED"/>
    <property type="match status" value="1"/>
</dbReference>